<dbReference type="OrthoDB" id="9803968at2"/>
<protein>
    <submittedName>
        <fullName evidence="5">Long-chain fatty acid--CoA ligase</fullName>
    </submittedName>
</protein>
<keyword evidence="2 5" id="KW-0436">Ligase</keyword>
<proteinExistence type="inferred from homology"/>
<dbReference type="InterPro" id="IPR020845">
    <property type="entry name" value="AMP-binding_CS"/>
</dbReference>
<dbReference type="PROSITE" id="PS00455">
    <property type="entry name" value="AMP_BINDING"/>
    <property type="match status" value="1"/>
</dbReference>
<dbReference type="InterPro" id="IPR042099">
    <property type="entry name" value="ANL_N_sf"/>
</dbReference>
<keyword evidence="6" id="KW-1185">Reference proteome</keyword>
<dbReference type="Gene3D" id="3.40.50.12780">
    <property type="entry name" value="N-terminal domain of ligase-like"/>
    <property type="match status" value="1"/>
</dbReference>
<feature type="domain" description="AMP-dependent synthetase/ligase" evidence="3">
    <location>
        <begin position="7"/>
        <end position="346"/>
    </location>
</feature>
<dbReference type="InterPro" id="IPR000873">
    <property type="entry name" value="AMP-dep_synth/lig_dom"/>
</dbReference>
<accession>A0A4Q0I3J9</accession>
<comment type="similarity">
    <text evidence="1">Belongs to the ATP-dependent AMP-binding enzyme family.</text>
</comment>
<name>A0A4Q0I3J9_9FIRM</name>
<dbReference type="SUPFAM" id="SSF56801">
    <property type="entry name" value="Acetyl-CoA synthetase-like"/>
    <property type="match status" value="1"/>
</dbReference>
<dbReference type="EMBL" id="RLII01000021">
    <property type="protein sequence ID" value="RXE58275.1"/>
    <property type="molecule type" value="Genomic_DNA"/>
</dbReference>
<sequence length="485" mass="55185">MLDFIKKCEENREHIFIIEPFTQRTVTYGQLLNCCMILKDELTQMGVSKGDRIVLSFRNEIEYVISYFSVLCLGAIPVPVNPDVKSTEIQSIVSDTLASIILTRSREEEKSHSLSSLVHYVEMESFLNRERHAEDTINTEFEYSETAAIMYTSGTTGKPKGVVLKLKAVLNGFREFGEDFDFDANTRIIQPMPVYHADGWCFSTLLPFLFGSTVILAPDFGTYVALNFDKLVCDFKGNTMICVPSMLSLLIAVKDRFDDKIKGMLKHVLCGSARLDPEILFRFEAEYNTKVYDNYGLTETLLIAYYSPKIEYRCGSVGKIPKNREVCIAEDGEILVSSEFLFGGYYNNTISTSKVYDGKWFYTGDTGYIDEDNYLYLTGRKKEIINKGGIKVYPNEVSETILRYPGIIDVATIGFEDEMYGEEIYSFVVSSPDVDISEEKVLSYVKQNISQLKCPKKIIFIDIIPKNELGKVNYKVLQEKLKQVL</sequence>
<dbReference type="InterPro" id="IPR025110">
    <property type="entry name" value="AMP-bd_C"/>
</dbReference>
<gene>
    <name evidence="5" type="ORF">EFD62_13315</name>
</gene>
<evidence type="ECO:0000313" key="5">
    <source>
        <dbReference type="EMBL" id="RXE58275.1"/>
    </source>
</evidence>
<organism evidence="5 6">
    <name type="scientific">Acetivibrio mesophilus</name>
    <dbReference type="NCBI Taxonomy" id="2487273"/>
    <lineage>
        <taxon>Bacteria</taxon>
        <taxon>Bacillati</taxon>
        <taxon>Bacillota</taxon>
        <taxon>Clostridia</taxon>
        <taxon>Eubacteriales</taxon>
        <taxon>Oscillospiraceae</taxon>
        <taxon>Acetivibrio</taxon>
    </lineage>
</organism>
<dbReference type="InterPro" id="IPR045851">
    <property type="entry name" value="AMP-bd_C_sf"/>
</dbReference>
<dbReference type="PANTHER" id="PTHR43201">
    <property type="entry name" value="ACYL-COA SYNTHETASE"/>
    <property type="match status" value="1"/>
</dbReference>
<dbReference type="GO" id="GO:0031956">
    <property type="term" value="F:medium-chain fatty acid-CoA ligase activity"/>
    <property type="evidence" value="ECO:0007669"/>
    <property type="project" value="TreeGrafter"/>
</dbReference>
<evidence type="ECO:0000313" key="6">
    <source>
        <dbReference type="Proteomes" id="UP000289166"/>
    </source>
</evidence>
<reference evidence="6" key="1">
    <citation type="submission" date="2018-11" db="EMBL/GenBank/DDBJ databases">
        <title>Genome sequencing of a novel mesophilic and cellulolytic organism within the genus Hungateiclostridium.</title>
        <authorList>
            <person name="Rettenmaier R."/>
            <person name="Liebl W."/>
            <person name="Zverlov V."/>
        </authorList>
    </citation>
    <scope>NUCLEOTIDE SEQUENCE [LARGE SCALE GENOMIC DNA]</scope>
    <source>
        <strain evidence="6">N2K1</strain>
    </source>
</reference>
<evidence type="ECO:0000259" key="3">
    <source>
        <dbReference type="Pfam" id="PF00501"/>
    </source>
</evidence>
<dbReference type="RefSeq" id="WP_069194968.1">
    <property type="nucleotide sequence ID" value="NZ_RLII01000021.1"/>
</dbReference>
<dbReference type="Pfam" id="PF13193">
    <property type="entry name" value="AMP-binding_C"/>
    <property type="match status" value="1"/>
</dbReference>
<dbReference type="Pfam" id="PF00501">
    <property type="entry name" value="AMP-binding"/>
    <property type="match status" value="1"/>
</dbReference>
<feature type="domain" description="AMP-binding enzyme C-terminal" evidence="4">
    <location>
        <begin position="396"/>
        <end position="471"/>
    </location>
</feature>
<evidence type="ECO:0000256" key="2">
    <source>
        <dbReference type="ARBA" id="ARBA00022598"/>
    </source>
</evidence>
<evidence type="ECO:0000259" key="4">
    <source>
        <dbReference type="Pfam" id="PF13193"/>
    </source>
</evidence>
<dbReference type="GO" id="GO:0006631">
    <property type="term" value="P:fatty acid metabolic process"/>
    <property type="evidence" value="ECO:0007669"/>
    <property type="project" value="TreeGrafter"/>
</dbReference>
<comment type="caution">
    <text evidence="5">The sequence shown here is derived from an EMBL/GenBank/DDBJ whole genome shotgun (WGS) entry which is preliminary data.</text>
</comment>
<dbReference type="PANTHER" id="PTHR43201:SF5">
    <property type="entry name" value="MEDIUM-CHAIN ACYL-COA LIGASE ACSF2, MITOCHONDRIAL"/>
    <property type="match status" value="1"/>
</dbReference>
<dbReference type="Proteomes" id="UP000289166">
    <property type="component" value="Unassembled WGS sequence"/>
</dbReference>
<evidence type="ECO:0000256" key="1">
    <source>
        <dbReference type="ARBA" id="ARBA00006432"/>
    </source>
</evidence>
<dbReference type="AlphaFoldDB" id="A0A4Q0I3J9"/>
<dbReference type="Gene3D" id="3.30.300.30">
    <property type="match status" value="1"/>
</dbReference>